<dbReference type="EMBL" id="FZMP01000097">
    <property type="protein sequence ID" value="SNQ60530.1"/>
    <property type="molecule type" value="Genomic_DNA"/>
</dbReference>
<accession>A0A284VMM5</accession>
<reference evidence="2" key="1">
    <citation type="submission" date="2017-06" db="EMBL/GenBank/DDBJ databases">
        <authorList>
            <person name="Cremers G."/>
        </authorList>
    </citation>
    <scope>NUCLEOTIDE SEQUENCE [LARGE SCALE GENOMIC DNA]</scope>
</reference>
<keyword evidence="2" id="KW-1185">Reference proteome</keyword>
<gene>
    <name evidence="1" type="ORF">MNV_1860005</name>
</gene>
<organism evidence="1 2">
    <name type="scientific">Candidatus Methanoperedens nitratireducens</name>
    <dbReference type="NCBI Taxonomy" id="1392998"/>
    <lineage>
        <taxon>Archaea</taxon>
        <taxon>Methanobacteriati</taxon>
        <taxon>Methanobacteriota</taxon>
        <taxon>Stenosarchaea group</taxon>
        <taxon>Methanomicrobia</taxon>
        <taxon>Methanosarcinales</taxon>
        <taxon>ANME-2 cluster</taxon>
        <taxon>Candidatus Methanoperedentaceae</taxon>
        <taxon>Candidatus Methanoperedens</taxon>
    </lineage>
</organism>
<dbReference type="Proteomes" id="UP000218615">
    <property type="component" value="Unassembled WGS sequence"/>
</dbReference>
<sequence length="81" mass="9088">MIKINEDRSLYGEGHGTITTNDGEIVTWKGQGVGKMKGKGIESRGSPFYNTSSKKLSRLNNLVGVYEHHMDELGNFETEIW</sequence>
<dbReference type="RefSeq" id="WP_096204928.1">
    <property type="nucleotide sequence ID" value="NZ_FZMP01000097.1"/>
</dbReference>
<protein>
    <submittedName>
        <fullName evidence="1">Uncharacterized protein</fullName>
    </submittedName>
</protein>
<name>A0A284VMM5_9EURY</name>
<proteinExistence type="predicted"/>
<evidence type="ECO:0000313" key="1">
    <source>
        <dbReference type="EMBL" id="SNQ60530.1"/>
    </source>
</evidence>
<evidence type="ECO:0000313" key="2">
    <source>
        <dbReference type="Proteomes" id="UP000218615"/>
    </source>
</evidence>
<dbReference type="AlphaFoldDB" id="A0A284VMM5"/>